<dbReference type="InterPro" id="IPR046182">
    <property type="entry name" value="DUF6210"/>
</dbReference>
<dbReference type="RefSeq" id="WP_075124466.1">
    <property type="nucleotide sequence ID" value="NZ_MSIE01000007.1"/>
</dbReference>
<dbReference type="OrthoDB" id="72338at2"/>
<reference evidence="1 2" key="1">
    <citation type="submission" date="2016-12" db="EMBL/GenBank/DDBJ databases">
        <title>The draft genome sequence of Actinophytocola sp. 11-183.</title>
        <authorList>
            <person name="Wang W."/>
            <person name="Yuan L."/>
        </authorList>
    </citation>
    <scope>NUCLEOTIDE SEQUENCE [LARGE SCALE GENOMIC DNA]</scope>
    <source>
        <strain evidence="1 2">11-183</strain>
    </source>
</reference>
<comment type="caution">
    <text evidence="1">The sequence shown here is derived from an EMBL/GenBank/DDBJ whole genome shotgun (WGS) entry which is preliminary data.</text>
</comment>
<sequence>MRLRRFVSLDPDGMADGWLYVIVAAPTGVVHQHQYGGTACRQGQLEGYLVPVPAAEGLDALRALFEQDFDSVGTWNRRWRDEERDALTRIVRGVSYWASDGHGEERHDLRLDESRMAEVDEAWVPVLTPDGPGVLVWPNSD</sequence>
<protein>
    <submittedName>
        <fullName evidence="1">Uncharacterized protein</fullName>
    </submittedName>
</protein>
<accession>A0A1Q8CVQ1</accession>
<proteinExistence type="predicted"/>
<keyword evidence="2" id="KW-1185">Reference proteome</keyword>
<dbReference type="Pfam" id="PF19715">
    <property type="entry name" value="DUF6210"/>
    <property type="match status" value="1"/>
</dbReference>
<name>A0A1Q8CVQ1_9PSEU</name>
<dbReference type="STRING" id="1912961.BU204_05580"/>
<dbReference type="Proteomes" id="UP000185596">
    <property type="component" value="Unassembled WGS sequence"/>
</dbReference>
<organism evidence="1 2">
    <name type="scientific">Actinophytocola xanthii</name>
    <dbReference type="NCBI Taxonomy" id="1912961"/>
    <lineage>
        <taxon>Bacteria</taxon>
        <taxon>Bacillati</taxon>
        <taxon>Actinomycetota</taxon>
        <taxon>Actinomycetes</taxon>
        <taxon>Pseudonocardiales</taxon>
        <taxon>Pseudonocardiaceae</taxon>
    </lineage>
</organism>
<evidence type="ECO:0000313" key="1">
    <source>
        <dbReference type="EMBL" id="OLF18438.1"/>
    </source>
</evidence>
<dbReference type="EMBL" id="MSIE01000007">
    <property type="protein sequence ID" value="OLF18438.1"/>
    <property type="molecule type" value="Genomic_DNA"/>
</dbReference>
<gene>
    <name evidence="1" type="ORF">BU204_05580</name>
</gene>
<evidence type="ECO:0000313" key="2">
    <source>
        <dbReference type="Proteomes" id="UP000185596"/>
    </source>
</evidence>
<dbReference type="AlphaFoldDB" id="A0A1Q8CVQ1"/>